<keyword evidence="3" id="KW-0597">Phosphoprotein</keyword>
<comment type="caution">
    <text evidence="12">The sequence shown here is derived from an EMBL/GenBank/DDBJ whole genome shotgun (WGS) entry which is preliminary data.</text>
</comment>
<dbReference type="InterPro" id="IPR009081">
    <property type="entry name" value="PP-bd_ACP"/>
</dbReference>
<dbReference type="Pfam" id="PF21089">
    <property type="entry name" value="PKS_DH_N"/>
    <property type="match status" value="1"/>
</dbReference>
<dbReference type="InterPro" id="IPR049900">
    <property type="entry name" value="PKS_mFAS_DH"/>
</dbReference>
<dbReference type="InterPro" id="IPR050091">
    <property type="entry name" value="PKS_NRPS_Biosynth_Enz"/>
</dbReference>
<dbReference type="InterPro" id="IPR016039">
    <property type="entry name" value="Thiolase-like"/>
</dbReference>
<dbReference type="PROSITE" id="PS00606">
    <property type="entry name" value="KS3_1"/>
    <property type="match status" value="1"/>
</dbReference>
<keyword evidence="2" id="KW-0596">Phosphopantetheine</keyword>
<dbReference type="InterPro" id="IPR001227">
    <property type="entry name" value="Ac_transferase_dom_sf"/>
</dbReference>
<keyword evidence="4" id="KW-0808">Transferase</keyword>
<dbReference type="InterPro" id="IPR020841">
    <property type="entry name" value="PKS_Beta-ketoAc_synthase_dom"/>
</dbReference>
<dbReference type="PROSITE" id="PS00012">
    <property type="entry name" value="PHOSPHOPANTETHEINE"/>
    <property type="match status" value="1"/>
</dbReference>
<dbReference type="SMART" id="SM00826">
    <property type="entry name" value="PKS_DH"/>
    <property type="match status" value="1"/>
</dbReference>
<dbReference type="InterPro" id="IPR006162">
    <property type="entry name" value="Ppantetheine_attach_site"/>
</dbReference>
<dbReference type="SUPFAM" id="SSF51735">
    <property type="entry name" value="NAD(P)-binding Rossmann-fold domains"/>
    <property type="match status" value="1"/>
</dbReference>
<evidence type="ECO:0000313" key="13">
    <source>
        <dbReference type="Proteomes" id="UP001551582"/>
    </source>
</evidence>
<dbReference type="InterPro" id="IPR020806">
    <property type="entry name" value="PKS_PP-bd"/>
</dbReference>
<dbReference type="CDD" id="cd00833">
    <property type="entry name" value="PKS"/>
    <property type="match status" value="1"/>
</dbReference>
<evidence type="ECO:0000256" key="5">
    <source>
        <dbReference type="ARBA" id="ARBA00023194"/>
    </source>
</evidence>
<dbReference type="InterPro" id="IPR057326">
    <property type="entry name" value="KR_dom"/>
</dbReference>
<accession>A0ABV3EHI7</accession>
<feature type="active site" description="Proton donor; for dehydratase activity" evidence="8">
    <location>
        <position position="1399"/>
    </location>
</feature>
<dbReference type="Gene3D" id="3.40.47.10">
    <property type="match status" value="1"/>
</dbReference>
<dbReference type="InterPro" id="IPR014031">
    <property type="entry name" value="Ketoacyl_synth_C"/>
</dbReference>
<dbReference type="Pfam" id="PF00698">
    <property type="entry name" value="Acyl_transf_1"/>
    <property type="match status" value="1"/>
</dbReference>
<keyword evidence="13" id="KW-1185">Reference proteome</keyword>
<dbReference type="CDD" id="cd08956">
    <property type="entry name" value="KR_3_FAS_SDR_x"/>
    <property type="match status" value="1"/>
</dbReference>
<dbReference type="InterPro" id="IPR013968">
    <property type="entry name" value="PKS_KR"/>
</dbReference>
<dbReference type="Proteomes" id="UP001551582">
    <property type="component" value="Unassembled WGS sequence"/>
</dbReference>
<organism evidence="12 13">
    <name type="scientific">Streptomyces griseoloalbus</name>
    <dbReference type="NCBI Taxonomy" id="67303"/>
    <lineage>
        <taxon>Bacteria</taxon>
        <taxon>Bacillati</taxon>
        <taxon>Actinomycetota</taxon>
        <taxon>Actinomycetes</taxon>
        <taxon>Kitasatosporales</taxon>
        <taxon>Streptomycetaceae</taxon>
        <taxon>Streptomyces</taxon>
    </lineage>
</organism>
<dbReference type="Gene3D" id="3.30.70.3290">
    <property type="match status" value="1"/>
</dbReference>
<dbReference type="SUPFAM" id="SSF47336">
    <property type="entry name" value="ACP-like"/>
    <property type="match status" value="1"/>
</dbReference>
<dbReference type="Gene3D" id="1.10.1200.10">
    <property type="entry name" value="ACP-like"/>
    <property type="match status" value="1"/>
</dbReference>
<sequence length="1492" mass="155887">EACDVADGAAVADLVGRYPVRAVVHAAGVLDDGVVESLTGERLARVLRPKVDAAWHLHEATKELDLTAFVVFSSVAGTFGSAGQSAYAAGNAFLDGLVRRRRALGLPAVSLVWGPWSQDAGMTQTLSETDRRRVTRSGLPPVTVEQGVALFDAAMSADVAVVLPVRLDFPALRAQGEIPPLLSGLIRTSPRRAAATGSAETTGLAERLTVLGETERREMMLDLVRGHIALVLGHSGAQTVSAHRAFQDLGFDSLTAVELRNRLGKATGLRLPATVVFDYPTAELLADHLLDTVLGTVRDVAVPVGSLPSVADDPVVIVGMACRYPGGVSSPEDLWRLVSEGVDAVSDFPADRGWDVESLYNPDRDVPGTSYTRSGGFLHDAGAFDADFFGMSPREAVATDAQQRLLLETTWEAIERAGMDPVSLRGSQTGVFAGVMYSDYGSILADEQYEGYRGNGSAPSIASGRVSYTFGFEGPAVTVDTACSSSLVALHWAAQALRSGECSLAVAGGVTVMATPTAFVEFSRQGALSADGRCKAFSDTADGAGWSEGVGVLVLERLSDARRNGHQVLAVVRGSAVNQDGASNGLTAPNGPSQQRVIRQALASGGLSATDVDVVEAHGTGTTLGDPIEAQALIATYGQDRPGERPLRLGSVKSNLGHTQAAAGVAGVIKMVMAMRHGVLPRTLHVDVPSSHVDWSAGAVELLTEPVEWPGEGRPRRAGVSSFGISGTNAHVILEQPECAGESVSAAIDADDTDTAVLVPWVLSGKSEAALRAQAERLREFAAGAGIRGADLGFSLATQRSLFDHRAVVLAQDQAAALEAFAAGLPDAGVVEGVAGTGRTAFLFSGQGSQRLGMGRELHARFPVFTEAFDAVCAGLDEHLERPLRDVVWGEDADALNQTAYAQAGLFAVEVALFRLVESWGVRPEFVAGHSIGEVAAAHVAGVFSLADACALVAARGRLMQALPAGGAMVAVEATEAEVLPHLTDEVSVAAVNGPSSVVVSGVEAAVEAVAEVFRELGRRTSRLRVSHAFHSPLMEPMLDDFRTVAEGLSYDEPRLLVVSNVTGRIAAPGELTTPAYWVTHVREAVRFNDGVRALAGQGVTRFVELGPDGVLSGMARESAGDEAHLIPLLRKDRDEETTALTALARLHVAGARVDWAAYFAGTGARTVDLPTYAFQRRTYWPENSTVTAAADARAAGLDASDHPLLGAVVTLPDSGGVVLTGRLSVEAQPWLADHVVLGRTLLPGTGLVELALKAGEAAGCATLEELTLAAPLVLPEQGGVQVRVVVGPQDADHRALAVYSRPEGAEDAPWTTHASGFLVEGVASAEFDLAQWPPVGAEVVPVEGAYEVFRERGYGYGPVFRGLRAAWRRGDELFAEVVLPQETVGEAGGFGLHPALLDASMHAAILNDGEGETVIPFAWNGVRLHAVGASAVRVRIGKLDGRAVTLSVADVTGAPVMSVESMVGRPVSAGQLGAASGDAGALYGIEWVPGV</sequence>
<dbReference type="InterPro" id="IPR049551">
    <property type="entry name" value="PKS_DH_C"/>
</dbReference>
<dbReference type="RefSeq" id="WP_359990204.1">
    <property type="nucleotide sequence ID" value="NZ_JBEZLS010000063.1"/>
</dbReference>
<dbReference type="InterPro" id="IPR049552">
    <property type="entry name" value="PKS_DH_N"/>
</dbReference>
<dbReference type="Pfam" id="PF16197">
    <property type="entry name" value="KAsynt_C_assoc"/>
    <property type="match status" value="1"/>
</dbReference>
<evidence type="ECO:0000259" key="11">
    <source>
        <dbReference type="PROSITE" id="PS52019"/>
    </source>
</evidence>
<dbReference type="Pfam" id="PF00550">
    <property type="entry name" value="PP-binding"/>
    <property type="match status" value="1"/>
</dbReference>
<dbReference type="PROSITE" id="PS52004">
    <property type="entry name" value="KS3_2"/>
    <property type="match status" value="1"/>
</dbReference>
<dbReference type="SMART" id="SM00823">
    <property type="entry name" value="PKS_PP"/>
    <property type="match status" value="1"/>
</dbReference>
<comment type="pathway">
    <text evidence="1">Antibiotic biosynthesis.</text>
</comment>
<dbReference type="InterPro" id="IPR014030">
    <property type="entry name" value="Ketoacyl_synth_N"/>
</dbReference>
<dbReference type="EMBL" id="JBEZLS010000063">
    <property type="protein sequence ID" value="MEU9356475.1"/>
    <property type="molecule type" value="Genomic_DNA"/>
</dbReference>
<proteinExistence type="predicted"/>
<evidence type="ECO:0000256" key="1">
    <source>
        <dbReference type="ARBA" id="ARBA00004792"/>
    </source>
</evidence>
<dbReference type="SUPFAM" id="SSF52151">
    <property type="entry name" value="FabD/lysophospholipase-like"/>
    <property type="match status" value="1"/>
</dbReference>
<feature type="non-terminal residue" evidence="12">
    <location>
        <position position="1"/>
    </location>
</feature>
<evidence type="ECO:0000256" key="4">
    <source>
        <dbReference type="ARBA" id="ARBA00022679"/>
    </source>
</evidence>
<feature type="domain" description="Ketosynthase family 3 (KS3)" evidence="10">
    <location>
        <begin position="312"/>
        <end position="736"/>
    </location>
</feature>
<dbReference type="InterPro" id="IPR032821">
    <property type="entry name" value="PKS_assoc"/>
</dbReference>
<gene>
    <name evidence="12" type="ORF">AB0D65_37185</name>
</gene>
<evidence type="ECO:0000256" key="3">
    <source>
        <dbReference type="ARBA" id="ARBA00022553"/>
    </source>
</evidence>
<dbReference type="Gene3D" id="3.10.129.110">
    <property type="entry name" value="Polyketide synthase dehydratase"/>
    <property type="match status" value="1"/>
</dbReference>
<dbReference type="SUPFAM" id="SSF53901">
    <property type="entry name" value="Thiolase-like"/>
    <property type="match status" value="1"/>
</dbReference>
<keyword evidence="6" id="KW-0511">Multifunctional enzyme</keyword>
<feature type="region of interest" description="C-terminal hotdog fold" evidence="8">
    <location>
        <begin position="1338"/>
        <end position="1474"/>
    </location>
</feature>
<evidence type="ECO:0000256" key="2">
    <source>
        <dbReference type="ARBA" id="ARBA00022450"/>
    </source>
</evidence>
<evidence type="ECO:0000256" key="7">
    <source>
        <dbReference type="ARBA" id="ARBA00023315"/>
    </source>
</evidence>
<dbReference type="InterPro" id="IPR016035">
    <property type="entry name" value="Acyl_Trfase/lysoPLipase"/>
</dbReference>
<dbReference type="SUPFAM" id="SSF55048">
    <property type="entry name" value="Probable ACP-binding domain of malonyl-CoA ACP transacylase"/>
    <property type="match status" value="1"/>
</dbReference>
<dbReference type="PROSITE" id="PS52019">
    <property type="entry name" value="PKS_MFAS_DH"/>
    <property type="match status" value="1"/>
</dbReference>
<dbReference type="InterPro" id="IPR018201">
    <property type="entry name" value="Ketoacyl_synth_AS"/>
</dbReference>
<dbReference type="SMART" id="SM00822">
    <property type="entry name" value="PKS_KR"/>
    <property type="match status" value="1"/>
</dbReference>
<name>A0ABV3EHI7_9ACTN</name>
<dbReference type="InterPro" id="IPR036736">
    <property type="entry name" value="ACP-like_sf"/>
</dbReference>
<evidence type="ECO:0000256" key="6">
    <source>
        <dbReference type="ARBA" id="ARBA00023268"/>
    </source>
</evidence>
<dbReference type="SMART" id="SM00827">
    <property type="entry name" value="PKS_AT"/>
    <property type="match status" value="1"/>
</dbReference>
<feature type="region of interest" description="N-terminal hotdog fold" evidence="8">
    <location>
        <begin position="1203"/>
        <end position="1326"/>
    </location>
</feature>
<dbReference type="Pfam" id="PF00109">
    <property type="entry name" value="ketoacyl-synt"/>
    <property type="match status" value="1"/>
</dbReference>
<evidence type="ECO:0000313" key="12">
    <source>
        <dbReference type="EMBL" id="MEU9356475.1"/>
    </source>
</evidence>
<dbReference type="InterPro" id="IPR016036">
    <property type="entry name" value="Malonyl_transacylase_ACP-bd"/>
</dbReference>
<dbReference type="InterPro" id="IPR014043">
    <property type="entry name" value="Acyl_transferase_dom"/>
</dbReference>
<dbReference type="SMART" id="SM01294">
    <property type="entry name" value="PKS_PP_betabranch"/>
    <property type="match status" value="1"/>
</dbReference>
<dbReference type="PROSITE" id="PS50075">
    <property type="entry name" value="CARRIER"/>
    <property type="match status" value="1"/>
</dbReference>
<dbReference type="Pfam" id="PF08659">
    <property type="entry name" value="KR"/>
    <property type="match status" value="1"/>
</dbReference>
<feature type="domain" description="Carrier" evidence="9">
    <location>
        <begin position="218"/>
        <end position="293"/>
    </location>
</feature>
<protein>
    <submittedName>
        <fullName evidence="12">Type I polyketide synthase</fullName>
    </submittedName>
</protein>
<evidence type="ECO:0000256" key="8">
    <source>
        <dbReference type="PROSITE-ProRule" id="PRU01363"/>
    </source>
</evidence>
<reference evidence="12 13" key="1">
    <citation type="submission" date="2024-06" db="EMBL/GenBank/DDBJ databases">
        <title>The Natural Products Discovery Center: Release of the First 8490 Sequenced Strains for Exploring Actinobacteria Biosynthetic Diversity.</title>
        <authorList>
            <person name="Kalkreuter E."/>
            <person name="Kautsar S.A."/>
            <person name="Yang D."/>
            <person name="Bader C.D."/>
            <person name="Teijaro C.N."/>
            <person name="Fluegel L."/>
            <person name="Davis C.M."/>
            <person name="Simpson J.R."/>
            <person name="Lauterbach L."/>
            <person name="Steele A.D."/>
            <person name="Gui C."/>
            <person name="Meng S."/>
            <person name="Li G."/>
            <person name="Viehrig K."/>
            <person name="Ye F."/>
            <person name="Su P."/>
            <person name="Kiefer A.F."/>
            <person name="Nichols A."/>
            <person name="Cepeda A.J."/>
            <person name="Yan W."/>
            <person name="Fan B."/>
            <person name="Jiang Y."/>
            <person name="Adhikari A."/>
            <person name="Zheng C.-J."/>
            <person name="Schuster L."/>
            <person name="Cowan T.M."/>
            <person name="Smanski M.J."/>
            <person name="Chevrette M.G."/>
            <person name="De Carvalho L.P.S."/>
            <person name="Shen B."/>
        </authorList>
    </citation>
    <scope>NUCLEOTIDE SEQUENCE [LARGE SCALE GENOMIC DNA]</scope>
    <source>
        <strain evidence="12 13">NPDC048274</strain>
    </source>
</reference>
<feature type="domain" description="PKS/mFAS DH" evidence="11">
    <location>
        <begin position="1203"/>
        <end position="1474"/>
    </location>
</feature>
<dbReference type="Pfam" id="PF14765">
    <property type="entry name" value="PS-DH"/>
    <property type="match status" value="1"/>
</dbReference>
<dbReference type="SMART" id="SM00825">
    <property type="entry name" value="PKS_KS"/>
    <property type="match status" value="1"/>
</dbReference>
<evidence type="ECO:0000259" key="9">
    <source>
        <dbReference type="PROSITE" id="PS50075"/>
    </source>
</evidence>
<dbReference type="Pfam" id="PF02801">
    <property type="entry name" value="Ketoacyl-synt_C"/>
    <property type="match status" value="1"/>
</dbReference>
<dbReference type="PANTHER" id="PTHR43775">
    <property type="entry name" value="FATTY ACID SYNTHASE"/>
    <property type="match status" value="1"/>
</dbReference>
<dbReference type="InterPro" id="IPR036291">
    <property type="entry name" value="NAD(P)-bd_dom_sf"/>
</dbReference>
<dbReference type="PANTHER" id="PTHR43775:SF51">
    <property type="entry name" value="INACTIVE PHENOLPHTHIOCEROL SYNTHESIS POLYKETIDE SYNTHASE TYPE I PKS1-RELATED"/>
    <property type="match status" value="1"/>
</dbReference>
<feature type="non-terminal residue" evidence="12">
    <location>
        <position position="1492"/>
    </location>
</feature>
<dbReference type="InterPro" id="IPR042104">
    <property type="entry name" value="PKS_dehydratase_sf"/>
</dbReference>
<evidence type="ECO:0000259" key="10">
    <source>
        <dbReference type="PROSITE" id="PS52004"/>
    </source>
</evidence>
<feature type="active site" description="Proton acceptor; for dehydratase activity" evidence="8">
    <location>
        <position position="1235"/>
    </location>
</feature>
<dbReference type="Gene3D" id="3.40.50.720">
    <property type="entry name" value="NAD(P)-binding Rossmann-like Domain"/>
    <property type="match status" value="1"/>
</dbReference>
<dbReference type="Gene3D" id="3.40.366.10">
    <property type="entry name" value="Malonyl-Coenzyme A Acyl Carrier Protein, domain 2"/>
    <property type="match status" value="1"/>
</dbReference>
<keyword evidence="5" id="KW-0045">Antibiotic biosynthesis</keyword>
<keyword evidence="7" id="KW-0012">Acyltransferase</keyword>
<dbReference type="InterPro" id="IPR020807">
    <property type="entry name" value="PKS_DH"/>
</dbReference>